<keyword evidence="4" id="KW-1185">Reference proteome</keyword>
<organism evidence="3 4">
    <name type="scientific">Corynebacterium falsenii</name>
    <dbReference type="NCBI Taxonomy" id="108486"/>
    <lineage>
        <taxon>Bacteria</taxon>
        <taxon>Bacillati</taxon>
        <taxon>Actinomycetota</taxon>
        <taxon>Actinomycetes</taxon>
        <taxon>Mycobacteriales</taxon>
        <taxon>Corynebacteriaceae</taxon>
        <taxon>Corynebacterium</taxon>
    </lineage>
</organism>
<sequence length="155" mass="17676">MHPRDRFDVYPLDEHSDSAPSRPSDLDYEADPLLRLERNNRSSTQAIVFFFGIIFATTISAIIIWVLSLTMGGPYCDRDDTAQLCSRGFQLIFSLVPTSIAMFGLFGGAFIAYLKWRRHERWRPWIAVVWFIMPFSMAWVTSIGAMLILGHSVAP</sequence>
<accession>A0A418Q9C8</accession>
<protein>
    <submittedName>
        <fullName evidence="3">Uncharacterized protein</fullName>
    </submittedName>
</protein>
<dbReference type="Proteomes" id="UP000285278">
    <property type="component" value="Unassembled WGS sequence"/>
</dbReference>
<evidence type="ECO:0000313" key="4">
    <source>
        <dbReference type="Proteomes" id="UP000285278"/>
    </source>
</evidence>
<gene>
    <name evidence="3" type="ORF">D3M95_02675</name>
</gene>
<name>A0A418Q9C8_9CORY</name>
<evidence type="ECO:0000313" key="3">
    <source>
        <dbReference type="EMBL" id="RIX36342.1"/>
    </source>
</evidence>
<proteinExistence type="predicted"/>
<feature type="region of interest" description="Disordered" evidence="1">
    <location>
        <begin position="1"/>
        <end position="25"/>
    </location>
</feature>
<evidence type="ECO:0000256" key="1">
    <source>
        <dbReference type="SAM" id="MobiDB-lite"/>
    </source>
</evidence>
<reference evidence="3 4" key="1">
    <citation type="submission" date="2018-09" db="EMBL/GenBank/DDBJ databases">
        <title>Optimization and identification of Corynebacterium falsenii FN1-14 from fish paste.</title>
        <authorList>
            <person name="Daroonpunt R."/>
            <person name="Tanasupawat S."/>
        </authorList>
    </citation>
    <scope>NUCLEOTIDE SEQUENCE [LARGE SCALE GENOMIC DNA]</scope>
    <source>
        <strain evidence="3 4">FN1-14</strain>
    </source>
</reference>
<keyword evidence="2" id="KW-0472">Membrane</keyword>
<evidence type="ECO:0000256" key="2">
    <source>
        <dbReference type="SAM" id="Phobius"/>
    </source>
</evidence>
<keyword evidence="2" id="KW-1133">Transmembrane helix</keyword>
<keyword evidence="2" id="KW-0812">Transmembrane</keyword>
<feature type="transmembrane region" description="Helical" evidence="2">
    <location>
        <begin position="125"/>
        <end position="149"/>
    </location>
</feature>
<feature type="transmembrane region" description="Helical" evidence="2">
    <location>
        <begin position="46"/>
        <end position="68"/>
    </location>
</feature>
<feature type="transmembrane region" description="Helical" evidence="2">
    <location>
        <begin position="88"/>
        <end position="113"/>
    </location>
</feature>
<dbReference type="STRING" id="1451189.CFAL_11665"/>
<comment type="caution">
    <text evidence="3">The sequence shown here is derived from an EMBL/GenBank/DDBJ whole genome shotgun (WGS) entry which is preliminary data.</text>
</comment>
<dbReference type="AlphaFoldDB" id="A0A418Q9C8"/>
<dbReference type="OrthoDB" id="4774281at2"/>
<dbReference type="EMBL" id="QXJK01000002">
    <property type="protein sequence ID" value="RIX36342.1"/>
    <property type="molecule type" value="Genomic_DNA"/>
</dbReference>
<feature type="compositionally biased region" description="Basic and acidic residues" evidence="1">
    <location>
        <begin position="1"/>
        <end position="17"/>
    </location>
</feature>